<dbReference type="KEGG" id="cpae:CPAST_c31030"/>
<evidence type="ECO:0000313" key="3">
    <source>
        <dbReference type="Proteomes" id="UP000028042"/>
    </source>
</evidence>
<dbReference type="Proteomes" id="UP000030905">
    <property type="component" value="Chromosome"/>
</dbReference>
<accession>A0A0H3J6T1</accession>
<dbReference type="RefSeq" id="WP_257786222.1">
    <property type="nucleotide sequence ID" value="NZ_ANZB01000007.1"/>
</dbReference>
<reference evidence="2 3" key="3">
    <citation type="journal article" name="Genome Announc.">
        <title>Improved Draft Genome Sequence of Clostridium pasteurianum Strain ATCC 6013 (DSM 525) Using a Hybrid Next-Generation Sequencing Approach.</title>
        <authorList>
            <person name="Pyne M.E."/>
            <person name="Utturkar S."/>
            <person name="Brown S.D."/>
            <person name="Moo-Young M."/>
            <person name="Chung D.A."/>
            <person name="Chou C.P."/>
        </authorList>
    </citation>
    <scope>NUCLEOTIDE SEQUENCE [LARGE SCALE GENOMIC DNA]</scope>
    <source>
        <strain evidence="2 3">ATCC 6013</strain>
    </source>
</reference>
<evidence type="ECO:0000313" key="1">
    <source>
        <dbReference type="EMBL" id="AJA53157.1"/>
    </source>
</evidence>
<dbReference type="EMBL" id="JPGY02000001">
    <property type="protein sequence ID" value="KRU10835.1"/>
    <property type="molecule type" value="Genomic_DNA"/>
</dbReference>
<reference evidence="2" key="2">
    <citation type="submission" date="2015-10" db="EMBL/GenBank/DDBJ databases">
        <title>Improved Draft Genome Sequence of Clostridium pasteurianum Strain ATCC 6013 (DSM 525) Using a Hybrid Next-Generation Sequencing Approach.</title>
        <authorList>
            <person name="Pyne M.E."/>
            <person name="Utturkar S.M."/>
            <person name="Brown S.D."/>
            <person name="Moo-Young M."/>
            <person name="Chung D.A."/>
            <person name="Chou P.C."/>
        </authorList>
    </citation>
    <scope>NUCLEOTIDE SEQUENCE</scope>
    <source>
        <strain evidence="2">ATCC 6013</strain>
    </source>
</reference>
<organism evidence="1 4">
    <name type="scientific">Clostridium pasteurianum DSM 525 = ATCC 6013</name>
    <dbReference type="NCBI Taxonomy" id="1262449"/>
    <lineage>
        <taxon>Bacteria</taxon>
        <taxon>Bacillati</taxon>
        <taxon>Bacillota</taxon>
        <taxon>Clostridia</taxon>
        <taxon>Eubacteriales</taxon>
        <taxon>Clostridiaceae</taxon>
        <taxon>Clostridium</taxon>
    </lineage>
</organism>
<dbReference type="KEGG" id="cpat:CLPA_c31030"/>
<evidence type="ECO:0000313" key="4">
    <source>
        <dbReference type="Proteomes" id="UP000030905"/>
    </source>
</evidence>
<proteinExistence type="predicted"/>
<keyword evidence="4" id="KW-1185">Reference proteome</keyword>
<dbReference type="PATRIC" id="fig|1262449.7.peg.3138"/>
<reference evidence="1 4" key="1">
    <citation type="journal article" date="2015" name="Genome Announc.">
        <title>Complete Genome Sequence of the Nitrogen-Fixing and Solvent-Producing Clostridium pasteurianum DSM 525.</title>
        <authorList>
            <person name="Poehlein A."/>
            <person name="Grosse-Honebrink A."/>
            <person name="Zhang Y."/>
            <person name="Minton N.P."/>
            <person name="Daniel R."/>
        </authorList>
    </citation>
    <scope>NUCLEOTIDE SEQUENCE [LARGE SCALE GENOMIC DNA]</scope>
    <source>
        <strain evidence="1">DSM 525</strain>
        <strain evidence="4">DSM 525 / ATCC 6013</strain>
    </source>
</reference>
<dbReference type="EMBL" id="CP009268">
    <property type="protein sequence ID" value="AJA53157.1"/>
    <property type="molecule type" value="Genomic_DNA"/>
</dbReference>
<dbReference type="Proteomes" id="UP000028042">
    <property type="component" value="Unassembled WGS sequence"/>
</dbReference>
<protein>
    <submittedName>
        <fullName evidence="1">Uncharacterized protein</fullName>
    </submittedName>
</protein>
<evidence type="ECO:0000313" key="2">
    <source>
        <dbReference type="EMBL" id="KRU10835.1"/>
    </source>
</evidence>
<gene>
    <name evidence="1" type="ORF">CLPA_c31030</name>
    <name evidence="2" type="ORF">CP6013_00082</name>
</gene>
<sequence>MIKEIFSFLNKENDFKDYYDTIIAENNRRSALKGEMRKKIEL</sequence>
<dbReference type="AlphaFoldDB" id="A0A0H3J6T1"/>
<dbReference type="GeneID" id="93076356"/>
<name>A0A0H3J6T1_CLOPA</name>